<evidence type="ECO:0000313" key="2">
    <source>
        <dbReference type="Proteomes" id="UP001165101"/>
    </source>
</evidence>
<name>A0ACB5TYN2_CANBO</name>
<gene>
    <name evidence="1" type="ORF">Cboi01_000467700</name>
</gene>
<reference evidence="1" key="1">
    <citation type="submission" date="2023-04" db="EMBL/GenBank/DDBJ databases">
        <title>Candida boidinii NBRC 1967.</title>
        <authorList>
            <person name="Ichikawa N."/>
            <person name="Sato H."/>
            <person name="Tonouchi N."/>
        </authorList>
    </citation>
    <scope>NUCLEOTIDE SEQUENCE</scope>
    <source>
        <strain evidence="1">NBRC 1967</strain>
    </source>
</reference>
<keyword evidence="2" id="KW-1185">Reference proteome</keyword>
<evidence type="ECO:0000313" key="1">
    <source>
        <dbReference type="EMBL" id="GME97649.1"/>
    </source>
</evidence>
<sequence>MFNNRGGHKRSYDYYDDDEDDMEATGSEILEEEELATRQARLDDIREQKLLEQRALEKQRRLKKSRY</sequence>
<accession>A0ACB5TYN2</accession>
<proteinExistence type="predicted"/>
<comment type="caution">
    <text evidence="1">The sequence shown here is derived from an EMBL/GenBank/DDBJ whole genome shotgun (WGS) entry which is preliminary data.</text>
</comment>
<organism evidence="1 2">
    <name type="scientific">Candida boidinii</name>
    <name type="common">Yeast</name>
    <dbReference type="NCBI Taxonomy" id="5477"/>
    <lineage>
        <taxon>Eukaryota</taxon>
        <taxon>Fungi</taxon>
        <taxon>Dikarya</taxon>
        <taxon>Ascomycota</taxon>
        <taxon>Saccharomycotina</taxon>
        <taxon>Pichiomycetes</taxon>
        <taxon>Pichiales</taxon>
        <taxon>Pichiaceae</taxon>
        <taxon>Ogataea</taxon>
        <taxon>Ogataea/Candida clade</taxon>
    </lineage>
</organism>
<dbReference type="Proteomes" id="UP001165101">
    <property type="component" value="Unassembled WGS sequence"/>
</dbReference>
<dbReference type="EMBL" id="BSXV01003137">
    <property type="protein sequence ID" value="GME97649.1"/>
    <property type="molecule type" value="Genomic_DNA"/>
</dbReference>
<protein>
    <submittedName>
        <fullName evidence="1">Unnamed protein product</fullName>
    </submittedName>
</protein>